<accession>M3K5J0</accession>
<evidence type="ECO:0000256" key="2">
    <source>
        <dbReference type="ARBA" id="ARBA00008576"/>
    </source>
</evidence>
<gene>
    <name evidence="6" type="ORF">G210_4944</name>
</gene>
<keyword evidence="3" id="KW-0539">Nucleus</keyword>
<name>M3K5J0_CANMX</name>
<protein>
    <submittedName>
        <fullName evidence="6">Pre-mRNA-splicing factor, putative (Spliceosome maturation protein, putative)</fullName>
    </submittedName>
</protein>
<evidence type="ECO:0000313" key="7">
    <source>
        <dbReference type="Proteomes" id="UP000011777"/>
    </source>
</evidence>
<dbReference type="OrthoDB" id="5577072at2759"/>
<feature type="compositionally biased region" description="Basic and acidic residues" evidence="4">
    <location>
        <begin position="17"/>
        <end position="31"/>
    </location>
</feature>
<feature type="region of interest" description="Disordered" evidence="4">
    <location>
        <begin position="1"/>
        <end position="40"/>
    </location>
</feature>
<evidence type="ECO:0000256" key="1">
    <source>
        <dbReference type="ARBA" id="ARBA00004123"/>
    </source>
</evidence>
<proteinExistence type="inferred from homology"/>
<dbReference type="EMBL" id="AOGT01000399">
    <property type="protein sequence ID" value="EMG50044.1"/>
    <property type="molecule type" value="Genomic_DNA"/>
</dbReference>
<comment type="caution">
    <text evidence="6">The sequence shown here is derived from an EMBL/GenBank/DDBJ whole genome shotgun (WGS) entry which is preliminary data.</text>
</comment>
<keyword evidence="7" id="KW-1185">Reference proteome</keyword>
<dbReference type="Pfam" id="PF12656">
    <property type="entry name" value="G-patch_2"/>
    <property type="match status" value="1"/>
</dbReference>
<dbReference type="InterPro" id="IPR026822">
    <property type="entry name" value="Spp2/MOS2_G-patch"/>
</dbReference>
<dbReference type="Proteomes" id="UP000011777">
    <property type="component" value="Unassembled WGS sequence"/>
</dbReference>
<reference evidence="6 7" key="1">
    <citation type="submission" date="2013-02" db="EMBL/GenBank/DDBJ databases">
        <title>Genome sequence of Candida maltosa Xu316, a potential industrial strain for xylitol and ethanol production.</title>
        <authorList>
            <person name="Yu J."/>
            <person name="Wang Q."/>
            <person name="Geng X."/>
            <person name="Bao W."/>
            <person name="He P."/>
            <person name="Cai J."/>
        </authorList>
    </citation>
    <scope>NUCLEOTIDE SEQUENCE [LARGE SCALE GENOMIC DNA]</scope>
    <source>
        <strain evidence="7">Xu316</strain>
    </source>
</reference>
<feature type="domain" description="Spp2/MOS2 G-patch" evidence="5">
    <location>
        <begin position="89"/>
        <end position="135"/>
    </location>
</feature>
<comment type="subcellular location">
    <subcellularLocation>
        <location evidence="1">Nucleus</location>
    </subcellularLocation>
</comment>
<dbReference type="AlphaFoldDB" id="M3K5J0"/>
<dbReference type="HOGENOM" id="CLU_1496001_0_0_1"/>
<comment type="similarity">
    <text evidence="2">Belongs to the SPP2 family.</text>
</comment>
<dbReference type="GO" id="GO:0005634">
    <property type="term" value="C:nucleus"/>
    <property type="evidence" value="ECO:0007669"/>
    <property type="project" value="UniProtKB-SubCell"/>
</dbReference>
<organism evidence="6 7">
    <name type="scientific">Candida maltosa (strain Xu316)</name>
    <name type="common">Yeast</name>
    <dbReference type="NCBI Taxonomy" id="1245528"/>
    <lineage>
        <taxon>Eukaryota</taxon>
        <taxon>Fungi</taxon>
        <taxon>Dikarya</taxon>
        <taxon>Ascomycota</taxon>
        <taxon>Saccharomycotina</taxon>
        <taxon>Pichiomycetes</taxon>
        <taxon>Debaryomycetaceae</taxon>
        <taxon>Candida/Lodderomyces clade</taxon>
        <taxon>Candida</taxon>
    </lineage>
</organism>
<feature type="compositionally biased region" description="Basic residues" evidence="4">
    <location>
        <begin position="7"/>
        <end position="16"/>
    </location>
</feature>
<evidence type="ECO:0000313" key="6">
    <source>
        <dbReference type="EMBL" id="EMG50044.1"/>
    </source>
</evidence>
<evidence type="ECO:0000256" key="4">
    <source>
        <dbReference type="SAM" id="MobiDB-lite"/>
    </source>
</evidence>
<evidence type="ECO:0000259" key="5">
    <source>
        <dbReference type="Pfam" id="PF12656"/>
    </source>
</evidence>
<evidence type="ECO:0000256" key="3">
    <source>
        <dbReference type="ARBA" id="ARBA00023242"/>
    </source>
</evidence>
<sequence length="171" mass="19318">MSGIKLNLKKTKKDSKLKKPLEKEDEPEKKVISSYSKTEQLKTLPNRPTLKIANPNAKIINYGLTTFEQKEGNKHSVIGQVVIPDSDGEEEDETRIAPEEFGAAFLRGLGWKDEEESARASQQQRVTLGIGAKPVDSEILQDFNKEDIGIPLIKRRKTERNDMRGEKKNSK</sequence>
<dbReference type="OMA" id="KTERNDM"/>
<dbReference type="STRING" id="1245528.M3K5J0"/>